<dbReference type="PANTHER" id="PTHR10612">
    <property type="entry name" value="APOLIPOPROTEIN D"/>
    <property type="match status" value="1"/>
</dbReference>
<feature type="chain" id="PRO_5042874139" description="Apolipoprotein D" evidence="1">
    <location>
        <begin position="31"/>
        <end position="212"/>
    </location>
</feature>
<dbReference type="PANTHER" id="PTHR10612:SF34">
    <property type="entry name" value="APOLIPOPROTEIN D"/>
    <property type="match status" value="1"/>
</dbReference>
<evidence type="ECO:0000313" key="2">
    <source>
        <dbReference type="EMBL" id="KAK7794355.1"/>
    </source>
</evidence>
<proteinExistence type="predicted"/>
<evidence type="ECO:0000256" key="1">
    <source>
        <dbReference type="SAM" id="SignalP"/>
    </source>
</evidence>
<dbReference type="Proteomes" id="UP001378592">
    <property type="component" value="Unassembled WGS sequence"/>
</dbReference>
<accession>A0AAN9VDM7</accession>
<reference evidence="2 3" key="1">
    <citation type="submission" date="2024-03" db="EMBL/GenBank/DDBJ databases">
        <title>The genome assembly and annotation of the cricket Gryllus longicercus Weissman &amp; Gray.</title>
        <authorList>
            <person name="Szrajer S."/>
            <person name="Gray D."/>
            <person name="Ylla G."/>
        </authorList>
    </citation>
    <scope>NUCLEOTIDE SEQUENCE [LARGE SCALE GENOMIC DNA]</scope>
    <source>
        <strain evidence="2">DAG 2021-001</strain>
        <tissue evidence="2">Whole body minus gut</tissue>
    </source>
</reference>
<protein>
    <recommendedName>
        <fullName evidence="4">Apolipoprotein D</fullName>
    </recommendedName>
</protein>
<sequence>MHSSVFALLQLAASAALLALLLGPARPAHAHPGHMHRCPPPLGKFPFDAQKFSGEWFVVARTPLLKIPDVDSKCHKFTYSTESQGNETRVSMKITIKTDEKAMEPEVKGHFSNRPNAGSVMQGVWRPSAGDKWMPGVFTTSVLVTDYDTYAVTVTCKEMYFDKTDSFDRLLIPHVLSRTPELEANALAVLKNVLTGIDIDEDTIKDQDNSGC</sequence>
<dbReference type="Gene3D" id="2.40.128.20">
    <property type="match status" value="1"/>
</dbReference>
<dbReference type="GO" id="GO:0000302">
    <property type="term" value="P:response to reactive oxygen species"/>
    <property type="evidence" value="ECO:0007669"/>
    <property type="project" value="TreeGrafter"/>
</dbReference>
<dbReference type="EMBL" id="JAZDUA010000336">
    <property type="protein sequence ID" value="KAK7794355.1"/>
    <property type="molecule type" value="Genomic_DNA"/>
</dbReference>
<dbReference type="GO" id="GO:0005737">
    <property type="term" value="C:cytoplasm"/>
    <property type="evidence" value="ECO:0007669"/>
    <property type="project" value="TreeGrafter"/>
</dbReference>
<gene>
    <name evidence="2" type="ORF">R5R35_007239</name>
</gene>
<dbReference type="AlphaFoldDB" id="A0AAN9VDM7"/>
<organism evidence="2 3">
    <name type="scientific">Gryllus longicercus</name>
    <dbReference type="NCBI Taxonomy" id="2509291"/>
    <lineage>
        <taxon>Eukaryota</taxon>
        <taxon>Metazoa</taxon>
        <taxon>Ecdysozoa</taxon>
        <taxon>Arthropoda</taxon>
        <taxon>Hexapoda</taxon>
        <taxon>Insecta</taxon>
        <taxon>Pterygota</taxon>
        <taxon>Neoptera</taxon>
        <taxon>Polyneoptera</taxon>
        <taxon>Orthoptera</taxon>
        <taxon>Ensifera</taxon>
        <taxon>Gryllidea</taxon>
        <taxon>Grylloidea</taxon>
        <taxon>Gryllidae</taxon>
        <taxon>Gryllinae</taxon>
        <taxon>Gryllus</taxon>
    </lineage>
</organism>
<comment type="caution">
    <text evidence="2">The sequence shown here is derived from an EMBL/GenBank/DDBJ whole genome shotgun (WGS) entry which is preliminary data.</text>
</comment>
<evidence type="ECO:0000313" key="3">
    <source>
        <dbReference type="Proteomes" id="UP001378592"/>
    </source>
</evidence>
<dbReference type="InterPro" id="IPR012674">
    <property type="entry name" value="Calycin"/>
</dbReference>
<feature type="signal peptide" evidence="1">
    <location>
        <begin position="1"/>
        <end position="30"/>
    </location>
</feature>
<keyword evidence="1" id="KW-0732">Signal</keyword>
<dbReference type="GO" id="GO:0006629">
    <property type="term" value="P:lipid metabolic process"/>
    <property type="evidence" value="ECO:0007669"/>
    <property type="project" value="TreeGrafter"/>
</dbReference>
<evidence type="ECO:0008006" key="4">
    <source>
        <dbReference type="Google" id="ProtNLM"/>
    </source>
</evidence>
<dbReference type="SUPFAM" id="SSF50814">
    <property type="entry name" value="Lipocalins"/>
    <property type="match status" value="1"/>
</dbReference>
<name>A0AAN9VDM7_9ORTH</name>
<keyword evidence="3" id="KW-1185">Reference proteome</keyword>